<evidence type="ECO:0000313" key="2">
    <source>
        <dbReference type="Proteomes" id="UP000516134"/>
    </source>
</evidence>
<dbReference type="EMBL" id="CP060781">
    <property type="protein sequence ID" value="QNP44592.1"/>
    <property type="molecule type" value="Genomic_DNA"/>
</dbReference>
<accession>A0ABX6T6P7</accession>
<dbReference type="Proteomes" id="UP000516134">
    <property type="component" value="Plasmid p_unnamed1"/>
</dbReference>
<sequence length="58" mass="6553">MYRLNLYSGNKLTRTELLEAPLEEAKELAVAAIGLEKAHRVELVNRAGSVIFQRWAVL</sequence>
<geneLocation type="plasmid" evidence="1 2">
    <name>p_unnamed1</name>
</geneLocation>
<evidence type="ECO:0000313" key="1">
    <source>
        <dbReference type="EMBL" id="QNP44592.1"/>
    </source>
</evidence>
<keyword evidence="1" id="KW-0614">Plasmid</keyword>
<proteinExistence type="predicted"/>
<organism evidence="1 2">
    <name type="scientific">Sphingomonas daechungensis</name>
    <dbReference type="NCBI Taxonomy" id="1176646"/>
    <lineage>
        <taxon>Bacteria</taxon>
        <taxon>Pseudomonadati</taxon>
        <taxon>Pseudomonadota</taxon>
        <taxon>Alphaproteobacteria</taxon>
        <taxon>Sphingomonadales</taxon>
        <taxon>Sphingomonadaceae</taxon>
        <taxon>Sphingomonas</taxon>
    </lineage>
</organism>
<protein>
    <submittedName>
        <fullName evidence="1">Uncharacterized protein</fullName>
    </submittedName>
</protein>
<dbReference type="RefSeq" id="WP_187716010.1">
    <property type="nucleotide sequence ID" value="NZ_BAABJC010000001.1"/>
</dbReference>
<reference evidence="1 2" key="1">
    <citation type="submission" date="2020-08" db="EMBL/GenBank/DDBJ databases">
        <title>Genome sequence of Sphingomonas daechungensis KACC 18115T.</title>
        <authorList>
            <person name="Hyun D.-W."/>
            <person name="Bae J.-W."/>
        </authorList>
    </citation>
    <scope>NUCLEOTIDE SEQUENCE [LARGE SCALE GENOMIC DNA]</scope>
    <source>
        <strain evidence="1 2">KACC 18115</strain>
        <plasmid evidence="1 2">p_unnamed1</plasmid>
    </source>
</reference>
<gene>
    <name evidence="1" type="ORF">H9L15_16045</name>
</gene>
<keyword evidence="2" id="KW-1185">Reference proteome</keyword>
<name>A0ABX6T6P7_9SPHN</name>